<protein>
    <submittedName>
        <fullName evidence="1">Uncharacterized protein</fullName>
    </submittedName>
</protein>
<reference evidence="1" key="1">
    <citation type="journal article" date="2022" name="Plant J.">
        <title>Strategies of tolerance reflected in two North American maple genomes.</title>
        <authorList>
            <person name="McEvoy S.L."/>
            <person name="Sezen U.U."/>
            <person name="Trouern-Trend A."/>
            <person name="McMahon S.M."/>
            <person name="Schaberg P.G."/>
            <person name="Yang J."/>
            <person name="Wegrzyn J.L."/>
            <person name="Swenson N.G."/>
        </authorList>
    </citation>
    <scope>NUCLEOTIDE SEQUENCE</scope>
    <source>
        <strain evidence="1">NS2018</strain>
    </source>
</reference>
<evidence type="ECO:0000313" key="2">
    <source>
        <dbReference type="Proteomes" id="UP001168877"/>
    </source>
</evidence>
<dbReference type="Proteomes" id="UP001168877">
    <property type="component" value="Unassembled WGS sequence"/>
</dbReference>
<organism evidence="1 2">
    <name type="scientific">Acer saccharum</name>
    <name type="common">Sugar maple</name>
    <dbReference type="NCBI Taxonomy" id="4024"/>
    <lineage>
        <taxon>Eukaryota</taxon>
        <taxon>Viridiplantae</taxon>
        <taxon>Streptophyta</taxon>
        <taxon>Embryophyta</taxon>
        <taxon>Tracheophyta</taxon>
        <taxon>Spermatophyta</taxon>
        <taxon>Magnoliopsida</taxon>
        <taxon>eudicotyledons</taxon>
        <taxon>Gunneridae</taxon>
        <taxon>Pentapetalae</taxon>
        <taxon>rosids</taxon>
        <taxon>malvids</taxon>
        <taxon>Sapindales</taxon>
        <taxon>Sapindaceae</taxon>
        <taxon>Hippocastanoideae</taxon>
        <taxon>Acereae</taxon>
        <taxon>Acer</taxon>
    </lineage>
</organism>
<proteinExistence type="predicted"/>
<dbReference type="AlphaFoldDB" id="A0AA39VHN1"/>
<keyword evidence="2" id="KW-1185">Reference proteome</keyword>
<sequence>MCDFLKNHRIQRLVNEKSRLQILPSCCSICWPNNTLRNNSPQLLSFNFAQLPNTNLQLLHDLTLDHNTGHGFATSHDSSDFLCLRRRTPVKQRTANNLDHFDAPKNSSDLVNRHLGFDPGRLLKILVVVVVTVNSPAIMAAADGKVSQLVTPSWADSDGKTTSFGFELLEGLVGLHLLVWVVSSHFPAACGLRGGLSGVADCCSELLNPQLLDSPTTPGF</sequence>
<name>A0AA39VHN1_ACESA</name>
<gene>
    <name evidence="1" type="ORF">LWI29_006155</name>
</gene>
<evidence type="ECO:0000313" key="1">
    <source>
        <dbReference type="EMBL" id="KAK0580780.1"/>
    </source>
</evidence>
<comment type="caution">
    <text evidence="1">The sequence shown here is derived from an EMBL/GenBank/DDBJ whole genome shotgun (WGS) entry which is preliminary data.</text>
</comment>
<dbReference type="EMBL" id="JAUESC010000384">
    <property type="protein sequence ID" value="KAK0580780.1"/>
    <property type="molecule type" value="Genomic_DNA"/>
</dbReference>
<accession>A0AA39VHN1</accession>
<reference evidence="1" key="2">
    <citation type="submission" date="2023-06" db="EMBL/GenBank/DDBJ databases">
        <authorList>
            <person name="Swenson N.G."/>
            <person name="Wegrzyn J.L."/>
            <person name="Mcevoy S.L."/>
        </authorList>
    </citation>
    <scope>NUCLEOTIDE SEQUENCE</scope>
    <source>
        <strain evidence="1">NS2018</strain>
        <tissue evidence="1">Leaf</tissue>
    </source>
</reference>